<dbReference type="Gene3D" id="2.40.110.10">
    <property type="entry name" value="Butyryl-CoA Dehydrogenase, subunit A, domain 2"/>
    <property type="match status" value="1"/>
</dbReference>
<feature type="domain" description="ACAD9/ACADV-like C-terminal" evidence="13">
    <location>
        <begin position="498"/>
        <end position="616"/>
    </location>
</feature>
<evidence type="ECO:0000259" key="10">
    <source>
        <dbReference type="Pfam" id="PF00441"/>
    </source>
</evidence>
<dbReference type="InterPro" id="IPR006091">
    <property type="entry name" value="Acyl-CoA_Oxase/DH_mid-dom"/>
</dbReference>
<gene>
    <name evidence="14" type="ORF">LPLAT_LOCUS14249</name>
</gene>
<dbReference type="InterPro" id="IPR013786">
    <property type="entry name" value="AcylCoA_DH/ox_N"/>
</dbReference>
<dbReference type="InterPro" id="IPR009075">
    <property type="entry name" value="AcylCo_DH/oxidase_C"/>
</dbReference>
<evidence type="ECO:0000259" key="11">
    <source>
        <dbReference type="Pfam" id="PF02770"/>
    </source>
</evidence>
<keyword evidence="8" id="KW-0496">Mitochondrion</keyword>
<comment type="similarity">
    <text evidence="3 9">Belongs to the acyl-CoA dehydrogenase family.</text>
</comment>
<sequence>MLARQFLCRKLLRHSSCSCASVRRTQSASQHALDTLNLETRLPVSIERQRQRQPFVKNLFLGIFDHEFMYYPEPQTKERHTRFFEWLQPIEKYISENLENPQSARKDDILSHLRDFGVFRAHVDEQHLGLNLNETELAKLVEILSCFPWLGSYMVKNHIVPVHIISTMASEEQKAKYLPKIATGEIVPTVCYTESDGGINVHNINTMTVLSDCDTHYTLNGEKSFVVNGHDSNLFVVFSRSGHSQAISSGHGVLSVFLVERGMNGIVCKDIKNLVGLHNSPVCTVTFKDTKIPKDNLLGEVKSGMNILVDSLAPGNRNIAPQAVGILRTFIKLLTRHVLERKHLDQNMYEYEGIQEVIGRISSALYSMESMLYYTTGIMDIYENQDCTLEKAMVEMYCANECVASIYEGLQIIGAQSYLREMPYIQFFEDALSYTLFDSYNVDSNIYIALLGLQHVGKNLHSHIMKLRNPFYFPQHILNWIFGKEYQLNLRIADHMHPSLVNGGTVLEKCIARLQTVGVLMLQRHGSEISDRQMELHRISELATKTFALITVLSRTSRSYCIGLRNADLDRQLASIFAILTDNRIKAIAEEITSGELINGDKLHKNIAELIYSKKNYFAEHPLSRTY</sequence>
<evidence type="ECO:0000256" key="1">
    <source>
        <dbReference type="ARBA" id="ARBA00001974"/>
    </source>
</evidence>
<name>A0AAV2P8P4_9HYME</name>
<evidence type="ECO:0000256" key="3">
    <source>
        <dbReference type="ARBA" id="ARBA00009347"/>
    </source>
</evidence>
<evidence type="ECO:0000256" key="9">
    <source>
        <dbReference type="RuleBase" id="RU362125"/>
    </source>
</evidence>
<evidence type="ECO:0000256" key="4">
    <source>
        <dbReference type="ARBA" id="ARBA00022630"/>
    </source>
</evidence>
<dbReference type="InterPro" id="IPR036250">
    <property type="entry name" value="AcylCo_DH-like_C"/>
</dbReference>
<feature type="domain" description="Acyl-CoA dehydrogenase/oxidase C-terminal" evidence="10">
    <location>
        <begin position="303"/>
        <end position="437"/>
    </location>
</feature>
<keyword evidence="6" id="KW-0809">Transit peptide</keyword>
<evidence type="ECO:0000256" key="6">
    <source>
        <dbReference type="ARBA" id="ARBA00022946"/>
    </source>
</evidence>
<organism evidence="14 15">
    <name type="scientific">Lasius platythorax</name>
    <dbReference type="NCBI Taxonomy" id="488582"/>
    <lineage>
        <taxon>Eukaryota</taxon>
        <taxon>Metazoa</taxon>
        <taxon>Ecdysozoa</taxon>
        <taxon>Arthropoda</taxon>
        <taxon>Hexapoda</taxon>
        <taxon>Insecta</taxon>
        <taxon>Pterygota</taxon>
        <taxon>Neoptera</taxon>
        <taxon>Endopterygota</taxon>
        <taxon>Hymenoptera</taxon>
        <taxon>Apocrita</taxon>
        <taxon>Aculeata</taxon>
        <taxon>Formicoidea</taxon>
        <taxon>Formicidae</taxon>
        <taxon>Formicinae</taxon>
        <taxon>Lasius</taxon>
        <taxon>Lasius</taxon>
    </lineage>
</organism>
<feature type="domain" description="Acyl-CoA oxidase/dehydrogenase middle" evidence="11">
    <location>
        <begin position="190"/>
        <end position="289"/>
    </location>
</feature>
<dbReference type="GO" id="GO:0003995">
    <property type="term" value="F:acyl-CoA dehydrogenase activity"/>
    <property type="evidence" value="ECO:0007669"/>
    <property type="project" value="TreeGrafter"/>
</dbReference>
<dbReference type="GO" id="GO:0006631">
    <property type="term" value="P:fatty acid metabolic process"/>
    <property type="evidence" value="ECO:0007669"/>
    <property type="project" value="UniProtKB-ARBA"/>
</dbReference>
<dbReference type="Gene3D" id="1.20.140.10">
    <property type="entry name" value="Butyryl-CoA Dehydrogenase, subunit A, domain 3"/>
    <property type="match status" value="2"/>
</dbReference>
<proteinExistence type="inferred from homology"/>
<dbReference type="InterPro" id="IPR046373">
    <property type="entry name" value="Acyl-CoA_Oxase/DH_mid-dom_sf"/>
</dbReference>
<evidence type="ECO:0000259" key="12">
    <source>
        <dbReference type="Pfam" id="PF02771"/>
    </source>
</evidence>
<dbReference type="Pfam" id="PF02770">
    <property type="entry name" value="Acyl-CoA_dh_M"/>
    <property type="match status" value="1"/>
</dbReference>
<dbReference type="GO" id="GO:0005739">
    <property type="term" value="C:mitochondrion"/>
    <property type="evidence" value="ECO:0007669"/>
    <property type="project" value="UniProtKB-SubCell"/>
</dbReference>
<evidence type="ECO:0000256" key="2">
    <source>
        <dbReference type="ARBA" id="ARBA00004173"/>
    </source>
</evidence>
<dbReference type="Pfam" id="PF21343">
    <property type="entry name" value="ACAD9-ACADV_C"/>
    <property type="match status" value="1"/>
</dbReference>
<evidence type="ECO:0000256" key="7">
    <source>
        <dbReference type="ARBA" id="ARBA00023002"/>
    </source>
</evidence>
<evidence type="ECO:0000313" key="14">
    <source>
        <dbReference type="EMBL" id="CAL1689300.1"/>
    </source>
</evidence>
<dbReference type="InterPro" id="IPR037069">
    <property type="entry name" value="AcylCoA_DH/ox_N_sf"/>
</dbReference>
<evidence type="ECO:0000259" key="13">
    <source>
        <dbReference type="Pfam" id="PF21343"/>
    </source>
</evidence>
<dbReference type="SUPFAM" id="SSF47203">
    <property type="entry name" value="Acyl-CoA dehydrogenase C-terminal domain-like"/>
    <property type="match status" value="1"/>
</dbReference>
<dbReference type="Proteomes" id="UP001497644">
    <property type="component" value="Chromosome 9"/>
</dbReference>
<dbReference type="AlphaFoldDB" id="A0AAV2P8P4"/>
<dbReference type="GO" id="GO:0050660">
    <property type="term" value="F:flavin adenine dinucleotide binding"/>
    <property type="evidence" value="ECO:0007669"/>
    <property type="project" value="InterPro"/>
</dbReference>
<dbReference type="EMBL" id="OZ034832">
    <property type="protein sequence ID" value="CAL1689300.1"/>
    <property type="molecule type" value="Genomic_DNA"/>
</dbReference>
<evidence type="ECO:0000256" key="5">
    <source>
        <dbReference type="ARBA" id="ARBA00022827"/>
    </source>
</evidence>
<keyword evidence="7 9" id="KW-0560">Oxidoreductase</keyword>
<keyword evidence="15" id="KW-1185">Reference proteome</keyword>
<keyword evidence="5 9" id="KW-0274">FAD</keyword>
<dbReference type="InterPro" id="IPR049448">
    <property type="entry name" value="ACAD9/ACADV-like_C"/>
</dbReference>
<comment type="subcellular location">
    <subcellularLocation>
        <location evidence="2">Mitochondrion</location>
    </subcellularLocation>
</comment>
<dbReference type="PANTHER" id="PTHR43884:SF9">
    <property type="entry name" value="COMPLEX I ASSEMBLY FACTOR ACAD9, MITOCHONDRIAL"/>
    <property type="match status" value="1"/>
</dbReference>
<protein>
    <recommendedName>
        <fullName evidence="16">Acyl-CoA dehydrogenase family member 9, mitochondrial</fullName>
    </recommendedName>
</protein>
<dbReference type="SUPFAM" id="SSF56645">
    <property type="entry name" value="Acyl-CoA dehydrogenase NM domain-like"/>
    <property type="match status" value="1"/>
</dbReference>
<dbReference type="Pfam" id="PF02771">
    <property type="entry name" value="Acyl-CoA_dh_N"/>
    <property type="match status" value="1"/>
</dbReference>
<accession>A0AAV2P8P4</accession>
<reference evidence="14" key="1">
    <citation type="submission" date="2024-04" db="EMBL/GenBank/DDBJ databases">
        <authorList>
            <consortium name="Molecular Ecology Group"/>
        </authorList>
    </citation>
    <scope>NUCLEOTIDE SEQUENCE</scope>
</reference>
<feature type="domain" description="Acyl-CoA dehydrogenase/oxidase N-terminal" evidence="12">
    <location>
        <begin position="106"/>
        <end position="185"/>
    </location>
</feature>
<comment type="cofactor">
    <cofactor evidence="1 9">
        <name>FAD</name>
        <dbReference type="ChEBI" id="CHEBI:57692"/>
    </cofactor>
</comment>
<dbReference type="PANTHER" id="PTHR43884">
    <property type="entry name" value="ACYL-COA DEHYDROGENASE"/>
    <property type="match status" value="1"/>
</dbReference>
<evidence type="ECO:0000313" key="15">
    <source>
        <dbReference type="Proteomes" id="UP001497644"/>
    </source>
</evidence>
<dbReference type="Pfam" id="PF00441">
    <property type="entry name" value="Acyl-CoA_dh_1"/>
    <property type="match status" value="1"/>
</dbReference>
<evidence type="ECO:0008006" key="16">
    <source>
        <dbReference type="Google" id="ProtNLM"/>
    </source>
</evidence>
<dbReference type="InterPro" id="IPR009100">
    <property type="entry name" value="AcylCoA_DH/oxidase_NM_dom_sf"/>
</dbReference>
<keyword evidence="4 9" id="KW-0285">Flavoprotein</keyword>
<dbReference type="Gene3D" id="1.10.540.10">
    <property type="entry name" value="Acyl-CoA dehydrogenase/oxidase, N-terminal domain"/>
    <property type="match status" value="1"/>
</dbReference>
<evidence type="ECO:0000256" key="8">
    <source>
        <dbReference type="ARBA" id="ARBA00023128"/>
    </source>
</evidence>